<sequence length="252" mass="27068">MNNSNLETTLARLDQKIDAIANDLDAQWEARKAKATEGFVLFAVIGSCGLLAYHHALHPLLNKVAITPTQQVIGAIAPDLEKPVKGGDKIGQFELGMRDFGYHKHPIHGYVKFHNGIDLGQAGGLPENSQLYAPGTGTKTKVTCLLQASGAGLYAILEPDNLTDRQFMAMHLNKCAFKIGESGYLKPGEVFGLSGGDPAKGAIAGTSTGPHLHWSEKKSGEWVVPKYWPLFQVLHGQLPSPPLSRGGQDAPK</sequence>
<name>A0ABT2N1X4_9CYAN</name>
<proteinExistence type="predicted"/>
<dbReference type="Proteomes" id="UP001525890">
    <property type="component" value="Unassembled WGS sequence"/>
</dbReference>
<keyword evidence="2" id="KW-1185">Reference proteome</keyword>
<dbReference type="CDD" id="cd12797">
    <property type="entry name" value="M23_peptidase"/>
    <property type="match status" value="1"/>
</dbReference>
<dbReference type="Gene3D" id="2.70.70.10">
    <property type="entry name" value="Glucose Permease (Domain IIA)"/>
    <property type="match status" value="1"/>
</dbReference>
<reference evidence="1 2" key="1">
    <citation type="journal article" date="2022" name="Front. Microbiol.">
        <title>High genomic differentiation and limited gene flow indicate recent cryptic speciation within the genus Laspinema (cyanobacteria).</title>
        <authorList>
            <person name="Stanojkovic A."/>
            <person name="Skoupy S."/>
            <person name="Skaloud P."/>
            <person name="Dvorak P."/>
        </authorList>
    </citation>
    <scope>NUCLEOTIDE SEQUENCE [LARGE SCALE GENOMIC DNA]</scope>
    <source>
        <strain evidence="1 2">D2a</strain>
    </source>
</reference>
<dbReference type="EMBL" id="JAMXFF010000074">
    <property type="protein sequence ID" value="MCT7970111.1"/>
    <property type="molecule type" value="Genomic_DNA"/>
</dbReference>
<accession>A0ABT2N1X4</accession>
<protein>
    <submittedName>
        <fullName evidence="1">M23 family metallopeptidase</fullName>
    </submittedName>
</protein>
<comment type="caution">
    <text evidence="1">The sequence shown here is derived from an EMBL/GenBank/DDBJ whole genome shotgun (WGS) entry which is preliminary data.</text>
</comment>
<dbReference type="SUPFAM" id="SSF51261">
    <property type="entry name" value="Duplicated hybrid motif"/>
    <property type="match status" value="1"/>
</dbReference>
<dbReference type="InterPro" id="IPR011055">
    <property type="entry name" value="Dup_hybrid_motif"/>
</dbReference>
<organism evidence="1 2">
    <name type="scientific">Laspinema palackyanum D2a</name>
    <dbReference type="NCBI Taxonomy" id="2953684"/>
    <lineage>
        <taxon>Bacteria</taxon>
        <taxon>Bacillati</taxon>
        <taxon>Cyanobacteriota</taxon>
        <taxon>Cyanophyceae</taxon>
        <taxon>Oscillatoriophycideae</taxon>
        <taxon>Oscillatoriales</taxon>
        <taxon>Laspinemataceae</taxon>
        <taxon>Laspinema</taxon>
        <taxon>Laspinema palackyanum</taxon>
    </lineage>
</organism>
<evidence type="ECO:0000313" key="2">
    <source>
        <dbReference type="Proteomes" id="UP001525890"/>
    </source>
</evidence>
<dbReference type="RefSeq" id="WP_368009541.1">
    <property type="nucleotide sequence ID" value="NZ_JAMXFF010000074.1"/>
</dbReference>
<gene>
    <name evidence="1" type="ORF">NG799_27740</name>
</gene>
<evidence type="ECO:0000313" key="1">
    <source>
        <dbReference type="EMBL" id="MCT7970111.1"/>
    </source>
</evidence>